<dbReference type="PANTHER" id="PTHR11661:SF1">
    <property type="entry name" value="LARGE RIBOSOMAL SUBUNIT PROTEIN UL11M"/>
    <property type="match status" value="1"/>
</dbReference>
<evidence type="ECO:0000313" key="10">
    <source>
        <dbReference type="Proteomes" id="UP000014500"/>
    </source>
</evidence>
<evidence type="ECO:0000256" key="2">
    <source>
        <dbReference type="ARBA" id="ARBA00022980"/>
    </source>
</evidence>
<reference evidence="10" key="1">
    <citation type="submission" date="2011-05" db="EMBL/GenBank/DDBJ databases">
        <authorList>
            <person name="Richards S.R."/>
            <person name="Qu J."/>
            <person name="Jiang H."/>
            <person name="Jhangiani S.N."/>
            <person name="Agravi P."/>
            <person name="Goodspeed R."/>
            <person name="Gross S."/>
            <person name="Mandapat C."/>
            <person name="Jackson L."/>
            <person name="Mathew T."/>
            <person name="Pu L."/>
            <person name="Thornton R."/>
            <person name="Saada N."/>
            <person name="Wilczek-Boney K.B."/>
            <person name="Lee S."/>
            <person name="Kovar C."/>
            <person name="Wu Y."/>
            <person name="Scherer S.E."/>
            <person name="Worley K.C."/>
            <person name="Muzny D.M."/>
            <person name="Gibbs R."/>
        </authorList>
    </citation>
    <scope>NUCLEOTIDE SEQUENCE</scope>
    <source>
        <strain evidence="10">Brora</strain>
    </source>
</reference>
<dbReference type="GO" id="GO:0005762">
    <property type="term" value="C:mitochondrial large ribosomal subunit"/>
    <property type="evidence" value="ECO:0007669"/>
    <property type="project" value="TreeGrafter"/>
</dbReference>
<comment type="subunit">
    <text evidence="4">Component of the mitochondrial ribosome large subunit (39S) which comprises a 16S rRNA and about 50 distinct proteins.</text>
</comment>
<evidence type="ECO:0000256" key="6">
    <source>
        <dbReference type="ARBA" id="ARBA00041455"/>
    </source>
</evidence>
<dbReference type="SMART" id="SM00649">
    <property type="entry name" value="RL11"/>
    <property type="match status" value="1"/>
</dbReference>
<dbReference type="OMA" id="PYLRTHI"/>
<evidence type="ECO:0000256" key="5">
    <source>
        <dbReference type="ARBA" id="ARBA00040104"/>
    </source>
</evidence>
<dbReference type="FunFam" id="1.10.10.250:FF:000003">
    <property type="entry name" value="Mitochondrial ribosomal protein L11"/>
    <property type="match status" value="1"/>
</dbReference>
<name>T1JKG6_STRMM</name>
<evidence type="ECO:0000313" key="9">
    <source>
        <dbReference type="EnsemblMetazoa" id="SMAR014346-PA"/>
    </source>
</evidence>
<dbReference type="GO" id="GO:0070180">
    <property type="term" value="F:large ribosomal subunit rRNA binding"/>
    <property type="evidence" value="ECO:0007669"/>
    <property type="project" value="TreeGrafter"/>
</dbReference>
<dbReference type="Gene3D" id="1.10.10.250">
    <property type="entry name" value="Ribosomal protein L11, C-terminal domain"/>
    <property type="match status" value="1"/>
</dbReference>
<keyword evidence="7" id="KW-0175">Coiled coil</keyword>
<dbReference type="GO" id="GO:0006412">
    <property type="term" value="P:translation"/>
    <property type="evidence" value="ECO:0007669"/>
    <property type="project" value="InterPro"/>
</dbReference>
<dbReference type="Proteomes" id="UP000014500">
    <property type="component" value="Unassembled WGS sequence"/>
</dbReference>
<proteinExistence type="inferred from homology"/>
<organism evidence="9 10">
    <name type="scientific">Strigamia maritima</name>
    <name type="common">European centipede</name>
    <name type="synonym">Geophilus maritimus</name>
    <dbReference type="NCBI Taxonomy" id="126957"/>
    <lineage>
        <taxon>Eukaryota</taxon>
        <taxon>Metazoa</taxon>
        <taxon>Ecdysozoa</taxon>
        <taxon>Arthropoda</taxon>
        <taxon>Myriapoda</taxon>
        <taxon>Chilopoda</taxon>
        <taxon>Pleurostigmophora</taxon>
        <taxon>Geophilomorpha</taxon>
        <taxon>Linotaeniidae</taxon>
        <taxon>Strigamia</taxon>
    </lineage>
</organism>
<dbReference type="EMBL" id="JH429636">
    <property type="status" value="NOT_ANNOTATED_CDS"/>
    <property type="molecule type" value="Genomic_DNA"/>
</dbReference>
<protein>
    <recommendedName>
        <fullName evidence="5">Large ribosomal subunit protein uL11m</fullName>
    </recommendedName>
    <alternativeName>
        <fullName evidence="6">39S ribosomal protein L11, mitochondrial</fullName>
    </alternativeName>
</protein>
<dbReference type="PANTHER" id="PTHR11661">
    <property type="entry name" value="60S RIBOSOMAL PROTEIN L12"/>
    <property type="match status" value="1"/>
</dbReference>
<evidence type="ECO:0000259" key="8">
    <source>
        <dbReference type="Pfam" id="PF00298"/>
    </source>
</evidence>
<reference evidence="9" key="2">
    <citation type="submission" date="2015-02" db="UniProtKB">
        <authorList>
            <consortium name="EnsemblMetazoa"/>
        </authorList>
    </citation>
    <scope>IDENTIFICATION</scope>
</reference>
<dbReference type="SUPFAM" id="SSF46906">
    <property type="entry name" value="Ribosomal protein L11, C-terminal domain"/>
    <property type="match status" value="1"/>
</dbReference>
<accession>T1JKG6</accession>
<dbReference type="eggNOG" id="KOG3257">
    <property type="taxonomic scope" value="Eukaryota"/>
</dbReference>
<dbReference type="PhylomeDB" id="T1JKG6"/>
<keyword evidence="3" id="KW-0687">Ribonucleoprotein</keyword>
<comment type="similarity">
    <text evidence="1">Belongs to the universal ribosomal protein uL11 family.</text>
</comment>
<evidence type="ECO:0000256" key="7">
    <source>
        <dbReference type="SAM" id="Coils"/>
    </source>
</evidence>
<feature type="coiled-coil region" evidence="7">
    <location>
        <begin position="137"/>
        <end position="164"/>
    </location>
</feature>
<evidence type="ECO:0000256" key="1">
    <source>
        <dbReference type="ARBA" id="ARBA00010537"/>
    </source>
</evidence>
<dbReference type="EnsemblMetazoa" id="SMAR014346-RA">
    <property type="protein sequence ID" value="SMAR014346-PA"/>
    <property type="gene ID" value="SMAR014346"/>
</dbReference>
<dbReference type="GO" id="GO:0003735">
    <property type="term" value="F:structural constituent of ribosome"/>
    <property type="evidence" value="ECO:0007669"/>
    <property type="project" value="InterPro"/>
</dbReference>
<dbReference type="AlphaFoldDB" id="T1JKG6"/>
<keyword evidence="10" id="KW-1185">Reference proteome</keyword>
<dbReference type="HOGENOM" id="CLU_074237_1_1_1"/>
<dbReference type="STRING" id="126957.T1JKG6"/>
<keyword evidence="2" id="KW-0689">Ribosomal protein</keyword>
<feature type="domain" description="Large ribosomal subunit protein uL11 C-terminal" evidence="8">
    <location>
        <begin position="58"/>
        <end position="127"/>
    </location>
</feature>
<dbReference type="InterPro" id="IPR036769">
    <property type="entry name" value="Ribosomal_uL11_C_sf"/>
</dbReference>
<dbReference type="InterPro" id="IPR000911">
    <property type="entry name" value="Ribosomal_uL11"/>
</dbReference>
<sequence>MAAKAVRTAMGSKFRKPENVWPGNRIKTDIPAGKAAASPPLGTMLGQPDRSYELTIHQPPSTYFLKQAAGCQTAATHQGEEVAGKITLKHIYEIAKIKHKDPPLEIRSLKAVCYLLIGTAQSCGIKVVKDLNADEYAQFLEERKEFLAKRAKELEELKQAKLERLAA</sequence>
<evidence type="ECO:0000256" key="3">
    <source>
        <dbReference type="ARBA" id="ARBA00023274"/>
    </source>
</evidence>
<evidence type="ECO:0000256" key="4">
    <source>
        <dbReference type="ARBA" id="ARBA00038782"/>
    </source>
</evidence>
<dbReference type="Pfam" id="PF00298">
    <property type="entry name" value="Ribosomal_L11"/>
    <property type="match status" value="1"/>
</dbReference>
<dbReference type="InterPro" id="IPR020783">
    <property type="entry name" value="Ribosomal_uL11_C"/>
</dbReference>